<dbReference type="EMBL" id="JAHRIQ010037276">
    <property type="protein sequence ID" value="MEQ2233519.1"/>
    <property type="molecule type" value="Genomic_DNA"/>
</dbReference>
<accession>A0ABV0TLW7</accession>
<evidence type="ECO:0000313" key="2">
    <source>
        <dbReference type="EMBL" id="MEQ2233519.1"/>
    </source>
</evidence>
<evidence type="ECO:0000313" key="3">
    <source>
        <dbReference type="Proteomes" id="UP001482620"/>
    </source>
</evidence>
<name>A0ABV0TLW7_9TELE</name>
<evidence type="ECO:0000256" key="1">
    <source>
        <dbReference type="SAM" id="MobiDB-lite"/>
    </source>
</evidence>
<gene>
    <name evidence="2" type="ORF">ILYODFUR_022691</name>
</gene>
<proteinExistence type="predicted"/>
<organism evidence="2 3">
    <name type="scientific">Ilyodon furcidens</name>
    <name type="common">goldbreast splitfin</name>
    <dbReference type="NCBI Taxonomy" id="33524"/>
    <lineage>
        <taxon>Eukaryota</taxon>
        <taxon>Metazoa</taxon>
        <taxon>Chordata</taxon>
        <taxon>Craniata</taxon>
        <taxon>Vertebrata</taxon>
        <taxon>Euteleostomi</taxon>
        <taxon>Actinopterygii</taxon>
        <taxon>Neopterygii</taxon>
        <taxon>Teleostei</taxon>
        <taxon>Neoteleostei</taxon>
        <taxon>Acanthomorphata</taxon>
        <taxon>Ovalentaria</taxon>
        <taxon>Atherinomorphae</taxon>
        <taxon>Cyprinodontiformes</taxon>
        <taxon>Goodeidae</taxon>
        <taxon>Ilyodon</taxon>
    </lineage>
</organism>
<reference evidence="2 3" key="1">
    <citation type="submission" date="2021-06" db="EMBL/GenBank/DDBJ databases">
        <authorList>
            <person name="Palmer J.M."/>
        </authorList>
    </citation>
    <scope>NUCLEOTIDE SEQUENCE [LARGE SCALE GENOMIC DNA]</scope>
    <source>
        <strain evidence="3">if_2019</strain>
        <tissue evidence="2">Muscle</tissue>
    </source>
</reference>
<sequence>MPMPAIFNSRHGEPQTCPLGPERDTEEFGAAGIQRPPRAWESRGDHAASILQKPQGAAATGDPKEILNQRITKGIRATVATDKLYVNGQLFRDREITQWLY</sequence>
<protein>
    <submittedName>
        <fullName evidence="2">Uncharacterized protein</fullName>
    </submittedName>
</protein>
<comment type="caution">
    <text evidence="2">The sequence shown here is derived from an EMBL/GenBank/DDBJ whole genome shotgun (WGS) entry which is preliminary data.</text>
</comment>
<keyword evidence="3" id="KW-1185">Reference proteome</keyword>
<feature type="region of interest" description="Disordered" evidence="1">
    <location>
        <begin position="1"/>
        <end position="46"/>
    </location>
</feature>
<dbReference type="Proteomes" id="UP001482620">
    <property type="component" value="Unassembled WGS sequence"/>
</dbReference>